<accession>A0ABT3JLY3</accession>
<dbReference type="RefSeq" id="WP_265143933.1">
    <property type="nucleotide sequence ID" value="NZ_JAPCHZ010000002.1"/>
</dbReference>
<feature type="transmembrane region" description="Helical" evidence="1">
    <location>
        <begin position="152"/>
        <end position="170"/>
    </location>
</feature>
<feature type="transmembrane region" description="Helical" evidence="1">
    <location>
        <begin position="128"/>
        <end position="146"/>
    </location>
</feature>
<dbReference type="EMBL" id="JAPCHZ010000002">
    <property type="protein sequence ID" value="MCW4451764.1"/>
    <property type="molecule type" value="Genomic_DNA"/>
</dbReference>
<reference evidence="2 3" key="1">
    <citation type="submission" date="2022-10" db="EMBL/GenBank/DDBJ databases">
        <title>Kaistella sp. BT-6-1-3.</title>
        <authorList>
            <person name="Ai J."/>
            <person name="Deng Z."/>
        </authorList>
    </citation>
    <scope>NUCLEOTIDE SEQUENCE [LARGE SCALE GENOMIC DNA]</scope>
    <source>
        <strain evidence="2 3">BT6-1-3</strain>
    </source>
</reference>
<evidence type="ECO:0000313" key="2">
    <source>
        <dbReference type="EMBL" id="MCW4451764.1"/>
    </source>
</evidence>
<feature type="transmembrane region" description="Helical" evidence="1">
    <location>
        <begin position="84"/>
        <end position="107"/>
    </location>
</feature>
<comment type="caution">
    <text evidence="2">The sequence shown here is derived from an EMBL/GenBank/DDBJ whole genome shotgun (WGS) entry which is preliminary data.</text>
</comment>
<sequence>MDTFQEMDGNKVPQRSTSEIISHAFEMYKGIFLYALLAMVIYFIVSMVIQPLSGFDSASFSEEIRSADGDFSSIDIWAVPGMKIYYGLSGIVSLLLAPLYVGVIYMANKYNNQERLQASDLFIGYRQNFVQIVIYSLMASVIMAIALMMCLLPVFLVIPLLLLGYPILLFENASFTEAFNKSFRIAKDHYGVFLGSSLLGLLISIAGVLLCGIGIVATLPFYFVVMYSAYVAFCGKPRQLNFNN</sequence>
<name>A0ABT3JLY3_9FLAO</name>
<gene>
    <name evidence="2" type="ORF">OK344_06035</name>
</gene>
<feature type="transmembrane region" description="Helical" evidence="1">
    <location>
        <begin position="31"/>
        <end position="49"/>
    </location>
</feature>
<keyword evidence="1" id="KW-1133">Transmembrane helix</keyword>
<dbReference type="Proteomes" id="UP001209107">
    <property type="component" value="Unassembled WGS sequence"/>
</dbReference>
<keyword evidence="1" id="KW-0812">Transmembrane</keyword>
<protein>
    <submittedName>
        <fullName evidence="2">Beta-carotene 15,15'-monooxygenase</fullName>
    </submittedName>
</protein>
<keyword evidence="3" id="KW-1185">Reference proteome</keyword>
<keyword evidence="1" id="KW-0472">Membrane</keyword>
<feature type="transmembrane region" description="Helical" evidence="1">
    <location>
        <begin position="215"/>
        <end position="233"/>
    </location>
</feature>
<proteinExistence type="predicted"/>
<evidence type="ECO:0000256" key="1">
    <source>
        <dbReference type="SAM" id="Phobius"/>
    </source>
</evidence>
<feature type="transmembrane region" description="Helical" evidence="1">
    <location>
        <begin position="190"/>
        <end position="209"/>
    </location>
</feature>
<evidence type="ECO:0000313" key="3">
    <source>
        <dbReference type="Proteomes" id="UP001209107"/>
    </source>
</evidence>
<organism evidence="2 3">
    <name type="scientific">Kaistella yananensis</name>
    <dbReference type="NCBI Taxonomy" id="2989820"/>
    <lineage>
        <taxon>Bacteria</taxon>
        <taxon>Pseudomonadati</taxon>
        <taxon>Bacteroidota</taxon>
        <taxon>Flavobacteriia</taxon>
        <taxon>Flavobacteriales</taxon>
        <taxon>Weeksellaceae</taxon>
        <taxon>Chryseobacterium group</taxon>
        <taxon>Kaistella</taxon>
    </lineage>
</organism>